<proteinExistence type="predicted"/>
<dbReference type="AlphaFoldDB" id="A0A6J7FNU3"/>
<protein>
    <submittedName>
        <fullName evidence="1">Unannotated protein</fullName>
    </submittedName>
</protein>
<reference evidence="1" key="1">
    <citation type="submission" date="2020-05" db="EMBL/GenBank/DDBJ databases">
        <authorList>
            <person name="Chiriac C."/>
            <person name="Salcher M."/>
            <person name="Ghai R."/>
            <person name="Kavagutti S V."/>
        </authorList>
    </citation>
    <scope>NUCLEOTIDE SEQUENCE</scope>
</reference>
<accession>A0A6J7FNU3</accession>
<sequence length="119" mass="13397">MPEVTDFGRRLRVARTWGGFTRQSDLGQALAERYPGWPVATMVKRVETGQVVVAPHDIPVWAARVAEVTGVPDWFLLHGWAARPEPTNVEQMLGELAERVADHDRRLIHLHPITTAKDN</sequence>
<dbReference type="EMBL" id="CAFBMK010000007">
    <property type="protein sequence ID" value="CAB4894470.1"/>
    <property type="molecule type" value="Genomic_DNA"/>
</dbReference>
<evidence type="ECO:0000313" key="1">
    <source>
        <dbReference type="EMBL" id="CAB4894470.1"/>
    </source>
</evidence>
<gene>
    <name evidence="1" type="ORF">UFOPK3564_00214</name>
</gene>
<organism evidence="1">
    <name type="scientific">freshwater metagenome</name>
    <dbReference type="NCBI Taxonomy" id="449393"/>
    <lineage>
        <taxon>unclassified sequences</taxon>
        <taxon>metagenomes</taxon>
        <taxon>ecological metagenomes</taxon>
    </lineage>
</organism>
<name>A0A6J7FNU3_9ZZZZ</name>